<dbReference type="EMBL" id="AJDQ01000008">
    <property type="protein sequence ID" value="EOI55285.1"/>
    <property type="molecule type" value="Genomic_DNA"/>
</dbReference>
<dbReference type="AlphaFoldDB" id="R2VC69"/>
<comment type="caution">
    <text evidence="6">The sequence shown here is derived from an EMBL/GenBank/DDBJ whole genome shotgun (WGS) entry which is preliminary data.</text>
</comment>
<evidence type="ECO:0000256" key="1">
    <source>
        <dbReference type="ARBA" id="ARBA00005417"/>
    </source>
</evidence>
<name>R2VC69_9ENTE</name>
<keyword evidence="2" id="KW-0813">Transport</keyword>
<dbReference type="GO" id="GO:0005524">
    <property type="term" value="F:ATP binding"/>
    <property type="evidence" value="ECO:0007669"/>
    <property type="project" value="UniProtKB-KW"/>
</dbReference>
<keyword evidence="9" id="KW-1185">Reference proteome</keyword>
<protein>
    <recommendedName>
        <fullName evidence="5">ABC transporter domain-containing protein</fullName>
    </recommendedName>
</protein>
<dbReference type="InterPro" id="IPR003439">
    <property type="entry name" value="ABC_transporter-like_ATP-bd"/>
</dbReference>
<dbReference type="PATRIC" id="fig|1158614.3.peg.2486"/>
<dbReference type="eggNOG" id="COG1131">
    <property type="taxonomic scope" value="Bacteria"/>
</dbReference>
<evidence type="ECO:0000313" key="9">
    <source>
        <dbReference type="Proteomes" id="UP000014160"/>
    </source>
</evidence>
<dbReference type="GO" id="GO:0016887">
    <property type="term" value="F:ATP hydrolysis activity"/>
    <property type="evidence" value="ECO:0007669"/>
    <property type="project" value="InterPro"/>
</dbReference>
<dbReference type="Proteomes" id="UP000013750">
    <property type="component" value="Unassembled WGS sequence"/>
</dbReference>
<evidence type="ECO:0000256" key="2">
    <source>
        <dbReference type="ARBA" id="ARBA00022448"/>
    </source>
</evidence>
<dbReference type="RefSeq" id="WP_010780866.1">
    <property type="nucleotide sequence ID" value="NZ_ASWH01000001.1"/>
</dbReference>
<gene>
    <name evidence="7" type="ORF">I592_01474</name>
    <name evidence="6" type="ORF">UKC_02492</name>
</gene>
<dbReference type="InterPro" id="IPR003593">
    <property type="entry name" value="AAA+_ATPase"/>
</dbReference>
<reference evidence="7 9" key="2">
    <citation type="submission" date="2013-03" db="EMBL/GenBank/DDBJ databases">
        <title>The Genome Sequence of Enterococcus gilvus ATCC BAA-350 (PacBio/Illumina hybrid assembly).</title>
        <authorList>
            <consortium name="The Broad Institute Genomics Platform"/>
            <consortium name="The Broad Institute Genome Sequencing Center for Infectious Disease"/>
            <person name="Earl A."/>
            <person name="Russ C."/>
            <person name="Gilmore M."/>
            <person name="Surin D."/>
            <person name="Walker B."/>
            <person name="Young S."/>
            <person name="Zeng Q."/>
            <person name="Gargeya S."/>
            <person name="Fitzgerald M."/>
            <person name="Haas B."/>
            <person name="Abouelleil A."/>
            <person name="Allen A.W."/>
            <person name="Alvarado L."/>
            <person name="Arachchi H.M."/>
            <person name="Berlin A.M."/>
            <person name="Chapman S.B."/>
            <person name="Gainer-Dewar J."/>
            <person name="Goldberg J."/>
            <person name="Griggs A."/>
            <person name="Gujja S."/>
            <person name="Hansen M."/>
            <person name="Howarth C."/>
            <person name="Imamovic A."/>
            <person name="Ireland A."/>
            <person name="Larimer J."/>
            <person name="McCowan C."/>
            <person name="Murphy C."/>
            <person name="Pearson M."/>
            <person name="Poon T.W."/>
            <person name="Priest M."/>
            <person name="Roberts A."/>
            <person name="Saif S."/>
            <person name="Shea T."/>
            <person name="Sisk P."/>
            <person name="Sykes S."/>
            <person name="Wortman J."/>
            <person name="Nusbaum C."/>
            <person name="Birren B."/>
        </authorList>
    </citation>
    <scope>NUCLEOTIDE SEQUENCE [LARGE SCALE GENOMIC DNA]</scope>
    <source>
        <strain evidence="7 9">ATCC BAA-350</strain>
    </source>
</reference>
<feature type="domain" description="ABC transporter" evidence="5">
    <location>
        <begin position="4"/>
        <end position="232"/>
    </location>
</feature>
<dbReference type="SMART" id="SM00382">
    <property type="entry name" value="AAA"/>
    <property type="match status" value="1"/>
</dbReference>
<organism evidence="6 8">
    <name type="scientific">Enterococcus gilvus ATCC BAA-350</name>
    <dbReference type="NCBI Taxonomy" id="1158614"/>
    <lineage>
        <taxon>Bacteria</taxon>
        <taxon>Bacillati</taxon>
        <taxon>Bacillota</taxon>
        <taxon>Bacilli</taxon>
        <taxon>Lactobacillales</taxon>
        <taxon>Enterococcaceae</taxon>
        <taxon>Enterococcus</taxon>
    </lineage>
</organism>
<comment type="similarity">
    <text evidence="1">Belongs to the ABC transporter superfamily.</text>
</comment>
<evidence type="ECO:0000313" key="8">
    <source>
        <dbReference type="Proteomes" id="UP000013750"/>
    </source>
</evidence>
<reference evidence="6 8" key="1">
    <citation type="submission" date="2013-02" db="EMBL/GenBank/DDBJ databases">
        <title>The Genome Sequence of Enterococcus gilvus ATCC BAA-350.</title>
        <authorList>
            <consortium name="The Broad Institute Genome Sequencing Platform"/>
            <consortium name="The Broad Institute Genome Sequencing Center for Infectious Disease"/>
            <person name="Earl A.M."/>
            <person name="Gilmore M.S."/>
            <person name="Lebreton F."/>
            <person name="Walker B."/>
            <person name="Young S.K."/>
            <person name="Zeng Q."/>
            <person name="Gargeya S."/>
            <person name="Fitzgerald M."/>
            <person name="Haas B."/>
            <person name="Abouelleil A."/>
            <person name="Alvarado L."/>
            <person name="Arachchi H.M."/>
            <person name="Berlin A.M."/>
            <person name="Chapman S.B."/>
            <person name="Dewar J."/>
            <person name="Goldberg J."/>
            <person name="Griggs A."/>
            <person name="Gujja S."/>
            <person name="Hansen M."/>
            <person name="Howarth C."/>
            <person name="Imamovic A."/>
            <person name="Larimer J."/>
            <person name="McCowan C."/>
            <person name="Murphy C."/>
            <person name="Neiman D."/>
            <person name="Pearson M."/>
            <person name="Priest M."/>
            <person name="Roberts A."/>
            <person name="Saif S."/>
            <person name="Shea T."/>
            <person name="Sisk P."/>
            <person name="Sykes S."/>
            <person name="Wortman J."/>
            <person name="Nusbaum C."/>
            <person name="Birren B."/>
        </authorList>
    </citation>
    <scope>NUCLEOTIDE SEQUENCE [LARGE SCALE GENOMIC DNA]</scope>
    <source>
        <strain evidence="6 8">ATCC BAA-350</strain>
    </source>
</reference>
<dbReference type="PANTHER" id="PTHR43335:SF4">
    <property type="entry name" value="ABC TRANSPORTER, ATP-BINDING PROTEIN"/>
    <property type="match status" value="1"/>
</dbReference>
<dbReference type="PROSITE" id="PS50893">
    <property type="entry name" value="ABC_TRANSPORTER_2"/>
    <property type="match status" value="1"/>
</dbReference>
<accession>R2VC69</accession>
<evidence type="ECO:0000313" key="6">
    <source>
        <dbReference type="EMBL" id="EOI55285.1"/>
    </source>
</evidence>
<dbReference type="OrthoDB" id="9804819at2"/>
<dbReference type="Gene3D" id="3.40.50.300">
    <property type="entry name" value="P-loop containing nucleotide triphosphate hydrolases"/>
    <property type="match status" value="1"/>
</dbReference>
<evidence type="ECO:0000256" key="4">
    <source>
        <dbReference type="ARBA" id="ARBA00022840"/>
    </source>
</evidence>
<evidence type="ECO:0000259" key="5">
    <source>
        <dbReference type="PROSITE" id="PS50893"/>
    </source>
</evidence>
<proteinExistence type="inferred from homology"/>
<evidence type="ECO:0000256" key="3">
    <source>
        <dbReference type="ARBA" id="ARBA00022741"/>
    </source>
</evidence>
<dbReference type="EMBL" id="ASWH01000001">
    <property type="protein sequence ID" value="EOW82172.1"/>
    <property type="molecule type" value="Genomic_DNA"/>
</dbReference>
<keyword evidence="3" id="KW-0547">Nucleotide-binding</keyword>
<dbReference type="PANTHER" id="PTHR43335">
    <property type="entry name" value="ABC TRANSPORTER, ATP-BINDING PROTEIN"/>
    <property type="match status" value="1"/>
</dbReference>
<dbReference type="Proteomes" id="UP000014160">
    <property type="component" value="Unassembled WGS sequence"/>
</dbReference>
<keyword evidence="4" id="KW-0067">ATP-binding</keyword>
<dbReference type="CDD" id="cd03230">
    <property type="entry name" value="ABC_DR_subfamily_A"/>
    <property type="match status" value="1"/>
</dbReference>
<dbReference type="HOGENOM" id="CLU_000604_1_2_9"/>
<sequence>MNILELHQVSKKYGSKYVLNKLDLHVPKGSIFGFVGENGAGKTTTMRMILGLEEKSSGEILIKGTPVTFGDNETNRYTGYLPDVPEFYDYMSGKEYLTFCGQLTGMKKEQLLTKVSELLSLVGLKEDKKKIKGYSRGMKQRLGIAQALLNDPELLICDEPTSALDPGGRNDFLEMLATLKGHTTIVFSTHILNDVERICDHVGILDQGQLVLSGPLAELKQQYAKKQIEIEFKQNIELQDFTEKLERLKIQQQLKGYSFNPQKNQYLLEYIQPYEKIAPLLFKQFEDAQVFPKIIKKIDPSLETIFLEVIK</sequence>
<dbReference type="Pfam" id="PF00005">
    <property type="entry name" value="ABC_tran"/>
    <property type="match status" value="1"/>
</dbReference>
<dbReference type="SUPFAM" id="SSF52540">
    <property type="entry name" value="P-loop containing nucleoside triphosphate hydrolases"/>
    <property type="match status" value="1"/>
</dbReference>
<evidence type="ECO:0000313" key="7">
    <source>
        <dbReference type="EMBL" id="EOW82172.1"/>
    </source>
</evidence>
<dbReference type="InterPro" id="IPR027417">
    <property type="entry name" value="P-loop_NTPase"/>
</dbReference>